<sequence>MNNRLDLETLIRWQNGRRRATSAARPADDSALQEVSGFGSNPGGLRMLAHVPEGLPPGAPLVVALHGCTQNAAGYDRGCGWSTMADRLGFALLFPEQQRANNSHLCFNWFEPGDIARDSGEALSIRQGIEHLVRAHGLDPRRVFITGLSAGGAMTAVMLAAYPEVFAGGAIIAGLPQGSALGVPEALRAMARPQTLSAASRGGSVRSVSGHRGPWPRVSVWHGDADTTVHPDNAEESVKQWLYLHGLADAPAVEQMSGGHVRRRWLGPDGTTRVECHRIAGLAHGVPLSPGDGEGQCGEAGAYLLDAGVSSTHGALEFWGLAEERAMSAAPGPRPAPGPARPAPAMAAMASMPGAMPGAMDPGATITRALKAAGLL</sequence>
<dbReference type="PANTHER" id="PTHR43037:SF1">
    <property type="entry name" value="BLL1128 PROTEIN"/>
    <property type="match status" value="1"/>
</dbReference>
<reference evidence="3 4" key="1">
    <citation type="submission" date="2022-06" db="EMBL/GenBank/DDBJ databases">
        <title>Roseomonas CN29.</title>
        <authorList>
            <person name="Cheng Y."/>
            <person name="He X."/>
        </authorList>
    </citation>
    <scope>NUCLEOTIDE SEQUENCE [LARGE SCALE GENOMIC DNA]</scope>
    <source>
        <strain evidence="3 4">CN29</strain>
    </source>
</reference>
<dbReference type="EMBL" id="JANJOU010000009">
    <property type="protein sequence ID" value="MCR0982855.1"/>
    <property type="molecule type" value="Genomic_DNA"/>
</dbReference>
<keyword evidence="2" id="KW-0378">Hydrolase</keyword>
<keyword evidence="4" id="KW-1185">Reference proteome</keyword>
<protein>
    <submittedName>
        <fullName evidence="3">PHB depolymerase family esterase</fullName>
    </submittedName>
</protein>
<proteinExistence type="predicted"/>
<organism evidence="3 4">
    <name type="scientific">Roseomonas populi</name>
    <dbReference type="NCBI Taxonomy" id="3121582"/>
    <lineage>
        <taxon>Bacteria</taxon>
        <taxon>Pseudomonadati</taxon>
        <taxon>Pseudomonadota</taxon>
        <taxon>Alphaproteobacteria</taxon>
        <taxon>Acetobacterales</taxon>
        <taxon>Roseomonadaceae</taxon>
        <taxon>Roseomonas</taxon>
    </lineage>
</organism>
<dbReference type="InterPro" id="IPR010126">
    <property type="entry name" value="Esterase_phb"/>
</dbReference>
<evidence type="ECO:0000256" key="1">
    <source>
        <dbReference type="ARBA" id="ARBA00022729"/>
    </source>
</evidence>
<evidence type="ECO:0000313" key="3">
    <source>
        <dbReference type="EMBL" id="MCR0982855.1"/>
    </source>
</evidence>
<keyword evidence="1" id="KW-0732">Signal</keyword>
<dbReference type="Pfam" id="PF10503">
    <property type="entry name" value="Esterase_PHB"/>
    <property type="match status" value="1"/>
</dbReference>
<gene>
    <name evidence="3" type="ORF">NRP21_12445</name>
</gene>
<dbReference type="InterPro" id="IPR050955">
    <property type="entry name" value="Plant_Biomass_Hydrol_Est"/>
</dbReference>
<dbReference type="Gene3D" id="3.40.50.1820">
    <property type="entry name" value="alpha/beta hydrolase"/>
    <property type="match status" value="1"/>
</dbReference>
<dbReference type="Proteomes" id="UP001524642">
    <property type="component" value="Unassembled WGS sequence"/>
</dbReference>
<dbReference type="InterPro" id="IPR029058">
    <property type="entry name" value="AB_hydrolase_fold"/>
</dbReference>
<name>A0ABT1X424_9PROT</name>
<dbReference type="NCBIfam" id="TIGR01840">
    <property type="entry name" value="esterase_phb"/>
    <property type="match status" value="1"/>
</dbReference>
<accession>A0ABT1X424</accession>
<dbReference type="PANTHER" id="PTHR43037">
    <property type="entry name" value="UNNAMED PRODUCT-RELATED"/>
    <property type="match status" value="1"/>
</dbReference>
<dbReference type="RefSeq" id="WP_257716526.1">
    <property type="nucleotide sequence ID" value="NZ_JANJOU010000009.1"/>
</dbReference>
<evidence type="ECO:0000313" key="4">
    <source>
        <dbReference type="Proteomes" id="UP001524642"/>
    </source>
</evidence>
<comment type="caution">
    <text evidence="3">The sequence shown here is derived from an EMBL/GenBank/DDBJ whole genome shotgun (WGS) entry which is preliminary data.</text>
</comment>
<dbReference type="SUPFAM" id="SSF53474">
    <property type="entry name" value="alpha/beta-Hydrolases"/>
    <property type="match status" value="2"/>
</dbReference>
<evidence type="ECO:0000256" key="2">
    <source>
        <dbReference type="ARBA" id="ARBA00022801"/>
    </source>
</evidence>